<accession>A0AAD9JEH0</accession>
<evidence type="ECO:0000313" key="2">
    <source>
        <dbReference type="EMBL" id="KAK2151424.1"/>
    </source>
</evidence>
<protein>
    <recommendedName>
        <fullName evidence="4">Hepcidin</fullName>
    </recommendedName>
</protein>
<keyword evidence="1" id="KW-0732">Signal</keyword>
<evidence type="ECO:0008006" key="4">
    <source>
        <dbReference type="Google" id="ProtNLM"/>
    </source>
</evidence>
<dbReference type="AlphaFoldDB" id="A0AAD9JEH0"/>
<feature type="signal peptide" evidence="1">
    <location>
        <begin position="1"/>
        <end position="27"/>
    </location>
</feature>
<sequence length="134" mass="14887">MKNMKFLAVLILIVMVNIFFQVSAVDAIYYEDDGGVADPGSMPSTAVKRPARNRGIDMCLCCARKQLSFCCHACIQRHVSVVSANVLDNRDLSLTDRMLSYKLSSLRMSACSCCAQTSNPYSRCCLWCGTMEHL</sequence>
<name>A0AAD9JEH0_9ANNE</name>
<organism evidence="2 3">
    <name type="scientific">Paralvinella palmiformis</name>
    <dbReference type="NCBI Taxonomy" id="53620"/>
    <lineage>
        <taxon>Eukaryota</taxon>
        <taxon>Metazoa</taxon>
        <taxon>Spiralia</taxon>
        <taxon>Lophotrochozoa</taxon>
        <taxon>Annelida</taxon>
        <taxon>Polychaeta</taxon>
        <taxon>Sedentaria</taxon>
        <taxon>Canalipalpata</taxon>
        <taxon>Terebellida</taxon>
        <taxon>Terebelliformia</taxon>
        <taxon>Alvinellidae</taxon>
        <taxon>Paralvinella</taxon>
    </lineage>
</organism>
<feature type="chain" id="PRO_5042119929" description="Hepcidin" evidence="1">
    <location>
        <begin position="28"/>
        <end position="134"/>
    </location>
</feature>
<dbReference type="EMBL" id="JAODUP010000364">
    <property type="protein sequence ID" value="KAK2151424.1"/>
    <property type="molecule type" value="Genomic_DNA"/>
</dbReference>
<evidence type="ECO:0000256" key="1">
    <source>
        <dbReference type="SAM" id="SignalP"/>
    </source>
</evidence>
<comment type="caution">
    <text evidence="2">The sequence shown here is derived from an EMBL/GenBank/DDBJ whole genome shotgun (WGS) entry which is preliminary data.</text>
</comment>
<evidence type="ECO:0000313" key="3">
    <source>
        <dbReference type="Proteomes" id="UP001208570"/>
    </source>
</evidence>
<keyword evidence="3" id="KW-1185">Reference proteome</keyword>
<gene>
    <name evidence="2" type="ORF">LSH36_364g06016</name>
</gene>
<dbReference type="Proteomes" id="UP001208570">
    <property type="component" value="Unassembled WGS sequence"/>
</dbReference>
<proteinExistence type="predicted"/>
<reference evidence="2" key="1">
    <citation type="journal article" date="2023" name="Mol. Biol. Evol.">
        <title>Third-Generation Sequencing Reveals the Adaptive Role of the Epigenome in Three Deep-Sea Polychaetes.</title>
        <authorList>
            <person name="Perez M."/>
            <person name="Aroh O."/>
            <person name="Sun Y."/>
            <person name="Lan Y."/>
            <person name="Juniper S.K."/>
            <person name="Young C.R."/>
            <person name="Angers B."/>
            <person name="Qian P.Y."/>
        </authorList>
    </citation>
    <scope>NUCLEOTIDE SEQUENCE</scope>
    <source>
        <strain evidence="2">P08H-3</strain>
    </source>
</reference>